<sequence length="68" mass="7676">MKSTKSQITASQRLSRSENLRDLKVSIYGLPNDSIEEWKCKIDDIGGVFHAKVKKDSNCFTAPVVFML</sequence>
<dbReference type="Proteomes" id="UP001603857">
    <property type="component" value="Unassembled WGS sequence"/>
</dbReference>
<dbReference type="InterPro" id="IPR036420">
    <property type="entry name" value="BRCT_dom_sf"/>
</dbReference>
<organism evidence="1 2">
    <name type="scientific">Flemingia macrophylla</name>
    <dbReference type="NCBI Taxonomy" id="520843"/>
    <lineage>
        <taxon>Eukaryota</taxon>
        <taxon>Viridiplantae</taxon>
        <taxon>Streptophyta</taxon>
        <taxon>Embryophyta</taxon>
        <taxon>Tracheophyta</taxon>
        <taxon>Spermatophyta</taxon>
        <taxon>Magnoliopsida</taxon>
        <taxon>eudicotyledons</taxon>
        <taxon>Gunneridae</taxon>
        <taxon>Pentapetalae</taxon>
        <taxon>rosids</taxon>
        <taxon>fabids</taxon>
        <taxon>Fabales</taxon>
        <taxon>Fabaceae</taxon>
        <taxon>Papilionoideae</taxon>
        <taxon>50 kb inversion clade</taxon>
        <taxon>NPAAA clade</taxon>
        <taxon>indigoferoid/millettioid clade</taxon>
        <taxon>Phaseoleae</taxon>
        <taxon>Flemingia</taxon>
    </lineage>
</organism>
<dbReference type="Gene3D" id="3.40.50.10190">
    <property type="entry name" value="BRCT domain"/>
    <property type="match status" value="1"/>
</dbReference>
<name>A0ABD1NIF7_9FABA</name>
<dbReference type="AlphaFoldDB" id="A0ABD1NIF7"/>
<gene>
    <name evidence="1" type="ORF">Fmac_001922</name>
</gene>
<accession>A0ABD1NIF7</accession>
<evidence type="ECO:0000313" key="1">
    <source>
        <dbReference type="EMBL" id="KAL2347922.1"/>
    </source>
</evidence>
<keyword evidence="2" id="KW-1185">Reference proteome</keyword>
<reference evidence="1 2" key="1">
    <citation type="submission" date="2024-08" db="EMBL/GenBank/DDBJ databases">
        <title>Insights into the chromosomal genome structure of Flemingia macrophylla.</title>
        <authorList>
            <person name="Ding Y."/>
            <person name="Zhao Y."/>
            <person name="Bi W."/>
            <person name="Wu M."/>
            <person name="Zhao G."/>
            <person name="Gong Y."/>
            <person name="Li W."/>
            <person name="Zhang P."/>
        </authorList>
    </citation>
    <scope>NUCLEOTIDE SEQUENCE [LARGE SCALE GENOMIC DNA]</scope>
    <source>
        <strain evidence="1">DYQJB</strain>
        <tissue evidence="1">Leaf</tissue>
    </source>
</reference>
<dbReference type="EMBL" id="JBGMDY010000001">
    <property type="protein sequence ID" value="KAL2347922.1"/>
    <property type="molecule type" value="Genomic_DNA"/>
</dbReference>
<proteinExistence type="predicted"/>
<evidence type="ECO:0000313" key="2">
    <source>
        <dbReference type="Proteomes" id="UP001603857"/>
    </source>
</evidence>
<comment type="caution">
    <text evidence="1">The sequence shown here is derived from an EMBL/GenBank/DDBJ whole genome shotgun (WGS) entry which is preliminary data.</text>
</comment>
<protein>
    <submittedName>
        <fullName evidence="1">Uncharacterized protein</fullName>
    </submittedName>
</protein>